<proteinExistence type="predicted"/>
<accession>A0A6V8LQA6</accession>
<dbReference type="CDD" id="cd01483">
    <property type="entry name" value="E1_enzyme_family"/>
    <property type="match status" value="1"/>
</dbReference>
<dbReference type="SUPFAM" id="SSF55469">
    <property type="entry name" value="FMN-dependent nitroreductase-like"/>
    <property type="match status" value="2"/>
</dbReference>
<dbReference type="InterPro" id="IPR035985">
    <property type="entry name" value="Ubiquitin-activating_enz"/>
</dbReference>
<reference evidence="2 3" key="2">
    <citation type="submission" date="2020-05" db="EMBL/GenBank/DDBJ databases">
        <title>Draft genome sequence of Desulfovibrio sp. strainFSS-1.</title>
        <authorList>
            <person name="Shimoshige H."/>
            <person name="Kobayashi H."/>
            <person name="Maekawa T."/>
        </authorList>
    </citation>
    <scope>NUCLEOTIDE SEQUENCE [LARGE SCALE GENOMIC DNA]</scope>
    <source>
        <strain evidence="2 3">SIID29052-01</strain>
    </source>
</reference>
<dbReference type="Pfam" id="PF00899">
    <property type="entry name" value="ThiF"/>
    <property type="match status" value="1"/>
</dbReference>
<dbReference type="PANTHER" id="PTHR43267:SF1">
    <property type="entry name" value="TRNA THREONYLCARBAMOYLADENOSINE DEHYDRATASE"/>
    <property type="match status" value="1"/>
</dbReference>
<dbReference type="InterPro" id="IPR000415">
    <property type="entry name" value="Nitroreductase-like"/>
</dbReference>
<dbReference type="InterPro" id="IPR045886">
    <property type="entry name" value="ThiF/MoeB/HesA"/>
</dbReference>
<name>A0A6V8LQA6_9BACT</name>
<dbReference type="GO" id="GO:0016491">
    <property type="term" value="F:oxidoreductase activity"/>
    <property type="evidence" value="ECO:0007669"/>
    <property type="project" value="InterPro"/>
</dbReference>
<reference evidence="2 3" key="1">
    <citation type="submission" date="2020-04" db="EMBL/GenBank/DDBJ databases">
        <authorList>
            <consortium name="Desulfovibrio sp. FSS-1 genome sequencing consortium"/>
            <person name="Shimoshige H."/>
            <person name="Kobayashi H."/>
            <person name="Maekawa T."/>
        </authorList>
    </citation>
    <scope>NUCLEOTIDE SEQUENCE [LARGE SCALE GENOMIC DNA]</scope>
    <source>
        <strain evidence="2 3">SIID29052-01</strain>
    </source>
</reference>
<dbReference type="Gene3D" id="3.40.50.720">
    <property type="entry name" value="NAD(P)-binding Rossmann-like Domain"/>
    <property type="match status" value="1"/>
</dbReference>
<sequence>MTTKGQDPPVASSLFDVEARAFMEAAFSRNLGILTPQEQEKLFLSRVAVPGLGGVGGLHCMTLARLGVGSFHLADPDAYELANFNRQFGATVRHLGESKLSSMVEEIRQINPRASLTSFHDGLTPDNLDEFLSGVNVVVDGLDFSAFNIRRMLFNRAREMGIPVVTAAPLGYTASLLVFAPDSMTFDDYFDNRPGLSERERLLRFAVGLAPSGLHLGQIDPAKVDLARGRGPSLAVACLLCAALAATETVRLLGGRPGLKTAPWSLQVDLATGRSKWSRPRRGNASASQRLKLWYVRNVLLAGMSEATRGVPSTPVGVTAGQAPTPDQLGWLEQAARQAPSGDNCQPWRIQRTENGLSIRLDPSRDGSFFNFRQLASVIACGAAVQNVVSSAPDTGLRALFELLPDPADRDCMAEIRLEPSVAVPDVLSETVWTRCTNRRPYFRRSVDSYSVKRLVESAEPSRLIVVHDPKRLRELAGLVYLADRIRVERRDLHEHFTSMTRFTPPDGAGHDDGLPLKNLHAGAAGEAFLRLTRPWWAMRVANTVGLGRLVALHSRLGMLSSPLAGLLCAEQADVEGFLKGGMGMERVWLMATRLGLALQPMTAITLFWLRWRLEGPDAFSKAHRTLLEKVWQGFEKLFPELGAACWPVMLFRAGHARPISQGTPRRLREP</sequence>
<dbReference type="GO" id="GO:0061503">
    <property type="term" value="F:tRNA threonylcarbamoyladenosine dehydratase"/>
    <property type="evidence" value="ECO:0007669"/>
    <property type="project" value="TreeGrafter"/>
</dbReference>
<dbReference type="InterPro" id="IPR000594">
    <property type="entry name" value="ThiF_NAD_FAD-bd"/>
</dbReference>
<evidence type="ECO:0000259" key="1">
    <source>
        <dbReference type="Pfam" id="PF00899"/>
    </source>
</evidence>
<dbReference type="Proteomes" id="UP000494245">
    <property type="component" value="Unassembled WGS sequence"/>
</dbReference>
<dbReference type="GO" id="GO:0061504">
    <property type="term" value="P:cyclic threonylcarbamoyladenosine biosynthetic process"/>
    <property type="evidence" value="ECO:0007669"/>
    <property type="project" value="TreeGrafter"/>
</dbReference>
<dbReference type="AlphaFoldDB" id="A0A6V8LQA6"/>
<dbReference type="PANTHER" id="PTHR43267">
    <property type="entry name" value="TRNA THREONYLCARBAMOYLADENOSINE DEHYDRATASE"/>
    <property type="match status" value="1"/>
</dbReference>
<protein>
    <submittedName>
        <fullName evidence="2">tRNA threonylcarbamoyladenosine dehydratase</fullName>
        <ecNumber evidence="2">6.1.-.-</ecNumber>
    </submittedName>
</protein>
<dbReference type="NCBIfam" id="NF006077">
    <property type="entry name" value="PRK08223.1"/>
    <property type="match status" value="1"/>
</dbReference>
<keyword evidence="3" id="KW-1185">Reference proteome</keyword>
<dbReference type="RefSeq" id="WP_173083466.1">
    <property type="nucleotide sequence ID" value="NZ_BLTE01000007.1"/>
</dbReference>
<dbReference type="Gene3D" id="3.40.109.10">
    <property type="entry name" value="NADH Oxidase"/>
    <property type="match status" value="1"/>
</dbReference>
<evidence type="ECO:0000313" key="3">
    <source>
        <dbReference type="Proteomes" id="UP000494245"/>
    </source>
</evidence>
<dbReference type="SUPFAM" id="SSF69572">
    <property type="entry name" value="Activating enzymes of the ubiquitin-like proteins"/>
    <property type="match status" value="1"/>
</dbReference>
<dbReference type="EMBL" id="BLTE01000007">
    <property type="protein sequence ID" value="GFK93914.1"/>
    <property type="molecule type" value="Genomic_DNA"/>
</dbReference>
<dbReference type="EC" id="6.1.-.-" evidence="2"/>
<dbReference type="GO" id="GO:0008641">
    <property type="term" value="F:ubiquitin-like modifier activating enzyme activity"/>
    <property type="evidence" value="ECO:0007669"/>
    <property type="project" value="InterPro"/>
</dbReference>
<evidence type="ECO:0000313" key="2">
    <source>
        <dbReference type="EMBL" id="GFK93914.1"/>
    </source>
</evidence>
<keyword evidence="2" id="KW-0436">Ligase</keyword>
<feature type="domain" description="THIF-type NAD/FAD binding fold" evidence="1">
    <location>
        <begin position="28"/>
        <end position="282"/>
    </location>
</feature>
<comment type="caution">
    <text evidence="2">The sequence shown here is derived from an EMBL/GenBank/DDBJ whole genome shotgun (WGS) entry which is preliminary data.</text>
</comment>
<organism evidence="2 3">
    <name type="scientific">Fundidesulfovibrio magnetotacticus</name>
    <dbReference type="NCBI Taxonomy" id="2730080"/>
    <lineage>
        <taxon>Bacteria</taxon>
        <taxon>Pseudomonadati</taxon>
        <taxon>Thermodesulfobacteriota</taxon>
        <taxon>Desulfovibrionia</taxon>
        <taxon>Desulfovibrionales</taxon>
        <taxon>Desulfovibrionaceae</taxon>
        <taxon>Fundidesulfovibrio</taxon>
    </lineage>
</organism>
<gene>
    <name evidence="2" type="primary">tcdA_2</name>
    <name evidence="2" type="ORF">NNJEOMEG_01752</name>
</gene>